<organism evidence="1 2">
    <name type="scientific">Piscinibacter aquaticus</name>
    <dbReference type="NCBI Taxonomy" id="392597"/>
    <lineage>
        <taxon>Bacteria</taxon>
        <taxon>Pseudomonadati</taxon>
        <taxon>Pseudomonadota</taxon>
        <taxon>Betaproteobacteria</taxon>
        <taxon>Burkholderiales</taxon>
        <taxon>Sphaerotilaceae</taxon>
        <taxon>Piscinibacter</taxon>
    </lineage>
</organism>
<reference evidence="1 2" key="1">
    <citation type="submission" date="2019-08" db="EMBL/GenBank/DDBJ databases">
        <authorList>
            <person name="Khan S.A."/>
            <person name="Jeon C.O."/>
            <person name="Jeong S.E."/>
        </authorList>
    </citation>
    <scope>NUCLEOTIDE SEQUENCE [LARGE SCALE GENOMIC DNA]</scope>
    <source>
        <strain evidence="2">IMCC1728</strain>
    </source>
</reference>
<evidence type="ECO:0000313" key="2">
    <source>
        <dbReference type="Proteomes" id="UP000321832"/>
    </source>
</evidence>
<evidence type="ECO:0000313" key="1">
    <source>
        <dbReference type="EMBL" id="TXC66525.1"/>
    </source>
</evidence>
<sequence>MRVAIAVRYQTWQFDFAQAEVQRHDQFSDADFAARSVVELGCRVEAMGDRNFMQQRWFARLPPGMALAAGDTVRLRAGAAEDSKDVAPLAEILGPAPRPAALGAATRVPCG</sequence>
<proteinExistence type="predicted"/>
<keyword evidence="2" id="KW-1185">Reference proteome</keyword>
<accession>A0A5C6U446</accession>
<dbReference type="AlphaFoldDB" id="A0A5C6U446"/>
<protein>
    <submittedName>
        <fullName evidence="1">Uncharacterized protein</fullName>
    </submittedName>
</protein>
<name>A0A5C6U446_9BURK</name>
<dbReference type="EMBL" id="VOPW01000001">
    <property type="protein sequence ID" value="TXC66525.1"/>
    <property type="molecule type" value="Genomic_DNA"/>
</dbReference>
<dbReference type="Proteomes" id="UP000321832">
    <property type="component" value="Unassembled WGS sequence"/>
</dbReference>
<gene>
    <name evidence="1" type="ORF">FSC37_13745</name>
</gene>
<comment type="caution">
    <text evidence="1">The sequence shown here is derived from an EMBL/GenBank/DDBJ whole genome shotgun (WGS) entry which is preliminary data.</text>
</comment>